<proteinExistence type="predicted"/>
<protein>
    <submittedName>
        <fullName evidence="1">Uncharacterized protein</fullName>
    </submittedName>
</protein>
<evidence type="ECO:0000313" key="2">
    <source>
        <dbReference type="Proteomes" id="UP001320460"/>
    </source>
</evidence>
<reference evidence="1 2" key="1">
    <citation type="submission" date="2021-12" db="EMBL/GenBank/DDBJ databases">
        <title>Complete genome sequence of Phytobacter diazotrophicus TA9734.</title>
        <authorList>
            <person name="Kubota H."/>
            <person name="Nakayama Y."/>
            <person name="Ariyoshi T."/>
        </authorList>
    </citation>
    <scope>NUCLEOTIDE SEQUENCE [LARGE SCALE GENOMIC DNA]</scope>
    <source>
        <strain evidence="1 2">TA9734</strain>
    </source>
</reference>
<keyword evidence="2" id="KW-1185">Reference proteome</keyword>
<evidence type="ECO:0000313" key="1">
    <source>
        <dbReference type="EMBL" id="BDD53129.1"/>
    </source>
</evidence>
<organism evidence="1 2">
    <name type="scientific">Phytobacter diazotrophicus</name>
    <dbReference type="NCBI Taxonomy" id="395631"/>
    <lineage>
        <taxon>Bacteria</taxon>
        <taxon>Pseudomonadati</taxon>
        <taxon>Pseudomonadota</taxon>
        <taxon>Gammaproteobacteria</taxon>
        <taxon>Enterobacterales</taxon>
        <taxon>Enterobacteriaceae</taxon>
        <taxon>Phytobacter</taxon>
    </lineage>
</organism>
<sequence length="35" mass="3887">MQSLNISLITVSSYKLGKTEFIPKIYLILSMILAG</sequence>
<dbReference type="EMBL" id="AP025334">
    <property type="protein sequence ID" value="BDD53129.1"/>
    <property type="molecule type" value="Genomic_DNA"/>
</dbReference>
<dbReference type="Proteomes" id="UP001320460">
    <property type="component" value="Chromosome"/>
</dbReference>
<name>A0ABN6LV93_9ENTR</name>
<gene>
    <name evidence="1" type="ORF">PDTA9734_46160</name>
</gene>
<accession>A0ABN6LV93</accession>